<dbReference type="RefSeq" id="WP_201432023.1">
    <property type="nucleotide sequence ID" value="NZ_JAEQBW010000007.1"/>
</dbReference>
<accession>A0A934X0D2</accession>
<dbReference type="SMART" id="SM00507">
    <property type="entry name" value="HNHc"/>
    <property type="match status" value="1"/>
</dbReference>
<keyword evidence="2" id="KW-0378">Hydrolase</keyword>
<dbReference type="Proteomes" id="UP000611723">
    <property type="component" value="Unassembled WGS sequence"/>
</dbReference>
<dbReference type="CDD" id="cd00085">
    <property type="entry name" value="HNHc"/>
    <property type="match status" value="1"/>
</dbReference>
<name>A0A934X0D2_9BACT</name>
<evidence type="ECO:0000313" key="3">
    <source>
        <dbReference type="Proteomes" id="UP000611723"/>
    </source>
</evidence>
<dbReference type="PANTHER" id="PTHR33877:SF2">
    <property type="entry name" value="OS07G0170200 PROTEIN"/>
    <property type="match status" value="1"/>
</dbReference>
<dbReference type="InterPro" id="IPR029471">
    <property type="entry name" value="HNH_5"/>
</dbReference>
<comment type="caution">
    <text evidence="2">The sequence shown here is derived from an EMBL/GenBank/DDBJ whole genome shotgun (WGS) entry which is preliminary data.</text>
</comment>
<dbReference type="EMBL" id="JAEQBW010000007">
    <property type="protein sequence ID" value="MBK6266344.1"/>
    <property type="molecule type" value="Genomic_DNA"/>
</dbReference>
<dbReference type="GO" id="GO:0004519">
    <property type="term" value="F:endonuclease activity"/>
    <property type="evidence" value="ECO:0007669"/>
    <property type="project" value="UniProtKB-KW"/>
</dbReference>
<dbReference type="PANTHER" id="PTHR33877">
    <property type="entry name" value="SLL1193 PROTEIN"/>
    <property type="match status" value="1"/>
</dbReference>
<sequence>MRIGSKRALVLNQDYSPITVCNIQKAFLLVYLNKAEILETDDVFKLRTITKAFPLPSVIRLISYVNRPYKGVMLTRQNVFKRDAHTCQYCGVQKDLTLDHLIPRSKGGKSSWNNLVTACKRCNARKGDAKPEESGMVLRRVPFKPSYVMFIRDFSGSVSENWLPFLKTKEILVRS</sequence>
<proteinExistence type="predicted"/>
<evidence type="ECO:0000259" key="1">
    <source>
        <dbReference type="SMART" id="SM00507"/>
    </source>
</evidence>
<feature type="domain" description="HNH nuclease" evidence="1">
    <location>
        <begin position="74"/>
        <end position="124"/>
    </location>
</feature>
<keyword evidence="2" id="KW-0540">Nuclease</keyword>
<keyword evidence="2" id="KW-0255">Endonuclease</keyword>
<dbReference type="Pfam" id="PF14279">
    <property type="entry name" value="HNH_5"/>
    <property type="match status" value="1"/>
</dbReference>
<gene>
    <name evidence="2" type="ORF">JKA74_14965</name>
</gene>
<dbReference type="InterPro" id="IPR052892">
    <property type="entry name" value="NA-targeting_endonuclease"/>
</dbReference>
<organism evidence="2 3">
    <name type="scientific">Marivirga aurantiaca</name>
    <dbReference type="NCBI Taxonomy" id="2802615"/>
    <lineage>
        <taxon>Bacteria</taxon>
        <taxon>Pseudomonadati</taxon>
        <taxon>Bacteroidota</taxon>
        <taxon>Cytophagia</taxon>
        <taxon>Cytophagales</taxon>
        <taxon>Marivirgaceae</taxon>
        <taxon>Marivirga</taxon>
    </lineage>
</organism>
<protein>
    <submittedName>
        <fullName evidence="2">HNH endonuclease</fullName>
    </submittedName>
</protein>
<reference evidence="2" key="1">
    <citation type="submission" date="2021-01" db="EMBL/GenBank/DDBJ databases">
        <title>Marivirga aurantiaca sp. nov., isolated from intertidal surface sediments.</title>
        <authorList>
            <person name="Zhang M."/>
        </authorList>
    </citation>
    <scope>NUCLEOTIDE SEQUENCE</scope>
    <source>
        <strain evidence="2">S37H4</strain>
    </source>
</reference>
<keyword evidence="3" id="KW-1185">Reference proteome</keyword>
<dbReference type="AlphaFoldDB" id="A0A934X0D2"/>
<evidence type="ECO:0000313" key="2">
    <source>
        <dbReference type="EMBL" id="MBK6266344.1"/>
    </source>
</evidence>
<dbReference type="Gene3D" id="1.10.30.50">
    <property type="match status" value="1"/>
</dbReference>
<dbReference type="InterPro" id="IPR003615">
    <property type="entry name" value="HNH_nuc"/>
</dbReference>